<dbReference type="GO" id="GO:0005783">
    <property type="term" value="C:endoplasmic reticulum"/>
    <property type="evidence" value="ECO:0007669"/>
    <property type="project" value="UniProtKB-SubCell"/>
</dbReference>
<evidence type="ECO:0000256" key="2">
    <source>
        <dbReference type="ARBA" id="ARBA00006962"/>
    </source>
</evidence>
<dbReference type="EC" id="2.4.1.141" evidence="3"/>
<dbReference type="PANTHER" id="PTHR12867">
    <property type="entry name" value="GLYCOSYL TRANSFERASE-RELATED"/>
    <property type="match status" value="1"/>
</dbReference>
<accession>W7U1N7</accession>
<dbReference type="OrthoDB" id="20273at2759"/>
<evidence type="ECO:0000256" key="4">
    <source>
        <dbReference type="ARBA" id="ARBA00017468"/>
    </source>
</evidence>
<sequence length="231" mass="25081">MGTSTARKLVFVTVGTTRFDALIEAISTPDALECLAVQGFTDLLIQIGASPEPTVGTAAGSDYVREVHDNKDTETKKGVLESRLTSLLRRRVAKRSTSGQIRGNEAVSVSWYRYKDSLRADMEAADLIISHAGAGSVMEGLNLGKALLVVVNTALMDDHQQELAHAMQKKGYLVATEPNGVVGMLQNYDQWQRSLILRPSPTPGLIPALLDQEMGFSSPDPVGTRGRYHEK</sequence>
<dbReference type="EMBL" id="AZIL01000606">
    <property type="protein sequence ID" value="EWM26786.1"/>
    <property type="molecule type" value="Genomic_DNA"/>
</dbReference>
<dbReference type="GO" id="GO:0004577">
    <property type="term" value="F:N-acetylglucosaminyldiphosphodolichol N-acetylglucosaminyltransferase activity"/>
    <property type="evidence" value="ECO:0007669"/>
    <property type="project" value="UniProtKB-EC"/>
</dbReference>
<dbReference type="AlphaFoldDB" id="W7U1N7"/>
<keyword evidence="10" id="KW-1185">Reference proteome</keyword>
<keyword evidence="5" id="KW-0328">Glycosyltransferase</keyword>
<evidence type="ECO:0000256" key="1">
    <source>
        <dbReference type="ARBA" id="ARBA00004240"/>
    </source>
</evidence>
<organism evidence="9 10">
    <name type="scientific">Nannochloropsis gaditana</name>
    <dbReference type="NCBI Taxonomy" id="72520"/>
    <lineage>
        <taxon>Eukaryota</taxon>
        <taxon>Sar</taxon>
        <taxon>Stramenopiles</taxon>
        <taxon>Ochrophyta</taxon>
        <taxon>Eustigmatophyceae</taxon>
        <taxon>Eustigmatales</taxon>
        <taxon>Monodopsidaceae</taxon>
        <taxon>Nannochloropsis</taxon>
    </lineage>
</organism>
<reference evidence="9 10" key="1">
    <citation type="journal article" date="2014" name="Mol. Plant">
        <title>Chromosome Scale Genome Assembly and Transcriptome Profiling of Nannochloropsis gaditana in Nitrogen Depletion.</title>
        <authorList>
            <person name="Corteggiani Carpinelli E."/>
            <person name="Telatin A."/>
            <person name="Vitulo N."/>
            <person name="Forcato C."/>
            <person name="D'Angelo M."/>
            <person name="Schiavon R."/>
            <person name="Vezzi A."/>
            <person name="Giacometti G.M."/>
            <person name="Morosinotto T."/>
            <person name="Valle G."/>
        </authorList>
    </citation>
    <scope>NUCLEOTIDE SEQUENCE [LARGE SCALE GENOMIC DNA]</scope>
    <source>
        <strain evidence="9 10">B-31</strain>
    </source>
</reference>
<dbReference type="InterPro" id="IPR039042">
    <property type="entry name" value="Alg13-like"/>
</dbReference>
<proteinExistence type="inferred from homology"/>
<dbReference type="Gene3D" id="3.40.50.2000">
    <property type="entry name" value="Glycogen Phosphorylase B"/>
    <property type="match status" value="1"/>
</dbReference>
<evidence type="ECO:0000313" key="9">
    <source>
        <dbReference type="EMBL" id="EWM26786.1"/>
    </source>
</evidence>
<keyword evidence="6 9" id="KW-0808">Transferase</keyword>
<comment type="caution">
    <text evidence="9">The sequence shown here is derived from an EMBL/GenBank/DDBJ whole genome shotgun (WGS) entry which is preliminary data.</text>
</comment>
<dbReference type="PANTHER" id="PTHR12867:SF6">
    <property type="entry name" value="N-ACETYLGLUCOSAMINYLDIPHOSPHODOLICHOL N-ACETYLGLUCOSAMINYLTRANSFERASE"/>
    <property type="match status" value="1"/>
</dbReference>
<gene>
    <name evidence="9" type="ORF">Naga_100018g10</name>
</gene>
<evidence type="ECO:0000256" key="5">
    <source>
        <dbReference type="ARBA" id="ARBA00022676"/>
    </source>
</evidence>
<evidence type="ECO:0000256" key="3">
    <source>
        <dbReference type="ARBA" id="ARBA00012614"/>
    </source>
</evidence>
<dbReference type="GO" id="GO:0006488">
    <property type="term" value="P:dolichol-linked oligosaccharide biosynthetic process"/>
    <property type="evidence" value="ECO:0007669"/>
    <property type="project" value="InterPro"/>
</dbReference>
<evidence type="ECO:0000256" key="7">
    <source>
        <dbReference type="ARBA" id="ARBA00022824"/>
    </source>
</evidence>
<keyword evidence="7" id="KW-0256">Endoplasmic reticulum</keyword>
<protein>
    <recommendedName>
        <fullName evidence="4">UDP-N-acetylglucosamine transferase subunit ALG13</fullName>
        <ecNumber evidence="3">2.4.1.141</ecNumber>
    </recommendedName>
</protein>
<evidence type="ECO:0000313" key="10">
    <source>
        <dbReference type="Proteomes" id="UP000019335"/>
    </source>
</evidence>
<comment type="similarity">
    <text evidence="2">Belongs to the glycosyltransferase 28 family.</text>
</comment>
<dbReference type="SUPFAM" id="SSF53756">
    <property type="entry name" value="UDP-Glycosyltransferase/glycogen phosphorylase"/>
    <property type="match status" value="1"/>
</dbReference>
<dbReference type="Proteomes" id="UP000019335">
    <property type="component" value="Chromosome 8"/>
</dbReference>
<name>W7U1N7_9STRA</name>
<dbReference type="InterPro" id="IPR007235">
    <property type="entry name" value="Glyco_trans_28_C"/>
</dbReference>
<evidence type="ECO:0000256" key="6">
    <source>
        <dbReference type="ARBA" id="ARBA00022679"/>
    </source>
</evidence>
<dbReference type="Pfam" id="PF04101">
    <property type="entry name" value="Glyco_tran_28_C"/>
    <property type="match status" value="1"/>
</dbReference>
<feature type="domain" description="Glycosyl transferase family 28 C-terminal" evidence="8">
    <location>
        <begin position="54"/>
        <end position="177"/>
    </location>
</feature>
<evidence type="ECO:0000259" key="8">
    <source>
        <dbReference type="Pfam" id="PF04101"/>
    </source>
</evidence>
<comment type="subcellular location">
    <subcellularLocation>
        <location evidence="1">Endoplasmic reticulum</location>
    </subcellularLocation>
</comment>